<evidence type="ECO:0000256" key="1">
    <source>
        <dbReference type="SAM" id="SignalP"/>
    </source>
</evidence>
<sequence length="72" mass="8120">MKFSATIIVAAAAIAAAKPVAQGQSGDPNDIFLGEYTPGHQHKRRRIHFVRQELQDLWRLPPGYLLHGWLRC</sequence>
<name>A0ABR0SBY2_9HYPO</name>
<comment type="caution">
    <text evidence="2">The sequence shown here is derived from an EMBL/GenBank/DDBJ whole genome shotgun (WGS) entry which is preliminary data.</text>
</comment>
<proteinExistence type="predicted"/>
<evidence type="ECO:0000313" key="3">
    <source>
        <dbReference type="Proteomes" id="UP001338125"/>
    </source>
</evidence>
<feature type="chain" id="PRO_5046065765" evidence="1">
    <location>
        <begin position="24"/>
        <end position="72"/>
    </location>
</feature>
<keyword evidence="3" id="KW-1185">Reference proteome</keyword>
<evidence type="ECO:0000313" key="2">
    <source>
        <dbReference type="EMBL" id="KAK5989310.1"/>
    </source>
</evidence>
<accession>A0ABR0SBY2</accession>
<dbReference type="EMBL" id="JAVFKD010000015">
    <property type="protein sequence ID" value="KAK5989310.1"/>
    <property type="molecule type" value="Genomic_DNA"/>
</dbReference>
<feature type="signal peptide" evidence="1">
    <location>
        <begin position="1"/>
        <end position="23"/>
    </location>
</feature>
<keyword evidence="1" id="KW-0732">Signal</keyword>
<protein>
    <submittedName>
        <fullName evidence="2">Uncharacterized protein</fullName>
    </submittedName>
</protein>
<gene>
    <name evidence="2" type="ORF">PT974_10825</name>
</gene>
<organism evidence="2 3">
    <name type="scientific">Cladobotryum mycophilum</name>
    <dbReference type="NCBI Taxonomy" id="491253"/>
    <lineage>
        <taxon>Eukaryota</taxon>
        <taxon>Fungi</taxon>
        <taxon>Dikarya</taxon>
        <taxon>Ascomycota</taxon>
        <taxon>Pezizomycotina</taxon>
        <taxon>Sordariomycetes</taxon>
        <taxon>Hypocreomycetidae</taxon>
        <taxon>Hypocreales</taxon>
        <taxon>Hypocreaceae</taxon>
        <taxon>Cladobotryum</taxon>
    </lineage>
</organism>
<reference evidence="2 3" key="1">
    <citation type="submission" date="2024-01" db="EMBL/GenBank/DDBJ databases">
        <title>Complete genome of Cladobotryum mycophilum ATHUM6906.</title>
        <authorList>
            <person name="Christinaki A.C."/>
            <person name="Myridakis A.I."/>
            <person name="Kouvelis V.N."/>
        </authorList>
    </citation>
    <scope>NUCLEOTIDE SEQUENCE [LARGE SCALE GENOMIC DNA]</scope>
    <source>
        <strain evidence="2 3">ATHUM6906</strain>
    </source>
</reference>
<dbReference type="Proteomes" id="UP001338125">
    <property type="component" value="Unassembled WGS sequence"/>
</dbReference>